<name>A0A6C0B9M3_9ZZZZ</name>
<accession>A0A6C0B9M3</accession>
<sequence>MPNDCWNCMTITCENIEFAEELNSLVINELKHKEGEKYIYNETIDMLQRGTRGIIFNAWSAWNPDYEWLENLLDKYPNCWVKNEWSEEGGLAGVWIGFVKNNEKIIKDLTWDDICLEGKQFLFILEDEEEAKKEEEERQNKINKKNNIKKIIKKSLIDQNKSIITSNVLP</sequence>
<evidence type="ECO:0008006" key="3">
    <source>
        <dbReference type="Google" id="ProtNLM"/>
    </source>
</evidence>
<feature type="coiled-coil region" evidence="1">
    <location>
        <begin position="124"/>
        <end position="151"/>
    </location>
</feature>
<reference evidence="2" key="1">
    <citation type="journal article" date="2020" name="Nature">
        <title>Giant virus diversity and host interactions through global metagenomics.</title>
        <authorList>
            <person name="Schulz F."/>
            <person name="Roux S."/>
            <person name="Paez-Espino D."/>
            <person name="Jungbluth S."/>
            <person name="Walsh D.A."/>
            <person name="Denef V.J."/>
            <person name="McMahon K.D."/>
            <person name="Konstantinidis K.T."/>
            <person name="Eloe-Fadrosh E.A."/>
            <person name="Kyrpides N.C."/>
            <person name="Woyke T."/>
        </authorList>
    </citation>
    <scope>NUCLEOTIDE SEQUENCE</scope>
    <source>
        <strain evidence="2">GVMAG-M-3300010158-59</strain>
    </source>
</reference>
<evidence type="ECO:0000256" key="1">
    <source>
        <dbReference type="SAM" id="Coils"/>
    </source>
</evidence>
<proteinExistence type="predicted"/>
<dbReference type="EMBL" id="MN739103">
    <property type="protein sequence ID" value="QHS88947.1"/>
    <property type="molecule type" value="Genomic_DNA"/>
</dbReference>
<organism evidence="2">
    <name type="scientific">viral metagenome</name>
    <dbReference type="NCBI Taxonomy" id="1070528"/>
    <lineage>
        <taxon>unclassified sequences</taxon>
        <taxon>metagenomes</taxon>
        <taxon>organismal metagenomes</taxon>
    </lineage>
</organism>
<evidence type="ECO:0000313" key="2">
    <source>
        <dbReference type="EMBL" id="QHS88947.1"/>
    </source>
</evidence>
<keyword evidence="1" id="KW-0175">Coiled coil</keyword>
<dbReference type="AlphaFoldDB" id="A0A6C0B9M3"/>
<protein>
    <recommendedName>
        <fullName evidence="3">YubB ferredoxin-like domain-containing protein</fullName>
    </recommendedName>
</protein>